<keyword evidence="1" id="KW-0812">Transmembrane</keyword>
<dbReference type="EMBL" id="FZNO01000010">
    <property type="protein sequence ID" value="SNR51642.1"/>
    <property type="molecule type" value="Genomic_DNA"/>
</dbReference>
<feature type="transmembrane region" description="Helical" evidence="1">
    <location>
        <begin position="78"/>
        <end position="109"/>
    </location>
</feature>
<dbReference type="Pfam" id="PF14257">
    <property type="entry name" value="DUF4349"/>
    <property type="match status" value="1"/>
</dbReference>
<reference evidence="3 4" key="1">
    <citation type="submission" date="2017-06" db="EMBL/GenBank/DDBJ databases">
        <authorList>
            <person name="Kim H.J."/>
            <person name="Triplett B.A."/>
        </authorList>
    </citation>
    <scope>NUCLEOTIDE SEQUENCE [LARGE SCALE GENOMIC DNA]</scope>
    <source>
        <strain evidence="3 4">DSM 44272</strain>
    </source>
</reference>
<dbReference type="InterPro" id="IPR025645">
    <property type="entry name" value="DUF4349"/>
</dbReference>
<keyword evidence="1" id="KW-0472">Membrane</keyword>
<evidence type="ECO:0000259" key="2">
    <source>
        <dbReference type="Pfam" id="PF14257"/>
    </source>
</evidence>
<gene>
    <name evidence="3" type="ORF">SAMN06272737_110147</name>
</gene>
<sequence>MLRDAGIRYATNGLIGLVFAATGPVAVILDDPGHGPRGVGAHAAVLAPGGGRLPPHRRPGAGARPDGFLDGLGTGWRALVSALGAAVVVLGILLPWAAVAVLVAGGVLVPVRLARRRAAVVTPAPPVPPQG</sequence>
<feature type="domain" description="DUF4349" evidence="2">
    <location>
        <begin position="63"/>
        <end position="107"/>
    </location>
</feature>
<keyword evidence="1" id="KW-1133">Transmembrane helix</keyword>
<accession>A0A238WYW2</accession>
<evidence type="ECO:0000313" key="4">
    <source>
        <dbReference type="Proteomes" id="UP000198403"/>
    </source>
</evidence>
<feature type="transmembrane region" description="Helical" evidence="1">
    <location>
        <begin position="9"/>
        <end position="29"/>
    </location>
</feature>
<keyword evidence="4" id="KW-1185">Reference proteome</keyword>
<evidence type="ECO:0000313" key="3">
    <source>
        <dbReference type="EMBL" id="SNR51642.1"/>
    </source>
</evidence>
<dbReference type="Proteomes" id="UP000198403">
    <property type="component" value="Unassembled WGS sequence"/>
</dbReference>
<proteinExistence type="predicted"/>
<organism evidence="3 4">
    <name type="scientific">Blastococcus mobilis</name>
    <dbReference type="NCBI Taxonomy" id="1938746"/>
    <lineage>
        <taxon>Bacteria</taxon>
        <taxon>Bacillati</taxon>
        <taxon>Actinomycetota</taxon>
        <taxon>Actinomycetes</taxon>
        <taxon>Geodermatophilales</taxon>
        <taxon>Geodermatophilaceae</taxon>
        <taxon>Blastococcus</taxon>
    </lineage>
</organism>
<dbReference type="AlphaFoldDB" id="A0A238WYW2"/>
<protein>
    <recommendedName>
        <fullName evidence="2">DUF4349 domain-containing protein</fullName>
    </recommendedName>
</protein>
<name>A0A238WYW2_9ACTN</name>
<evidence type="ECO:0000256" key="1">
    <source>
        <dbReference type="SAM" id="Phobius"/>
    </source>
</evidence>